<dbReference type="EMBL" id="KV442022">
    <property type="protein sequence ID" value="OAQ33238.1"/>
    <property type="molecule type" value="Genomic_DNA"/>
</dbReference>
<dbReference type="PRINTS" id="PR01217">
    <property type="entry name" value="PRICHEXTENSN"/>
</dbReference>
<accession>A0A197K7U9</accession>
<feature type="compositionally biased region" description="Pro residues" evidence="1">
    <location>
        <begin position="72"/>
        <end position="89"/>
    </location>
</feature>
<name>A0A197K7U9_9FUNG</name>
<feature type="compositionally biased region" description="Low complexity" evidence="1">
    <location>
        <begin position="149"/>
        <end position="158"/>
    </location>
</feature>
<proteinExistence type="predicted"/>
<dbReference type="Proteomes" id="UP000078512">
    <property type="component" value="Unassembled WGS sequence"/>
</dbReference>
<organism evidence="3 4">
    <name type="scientific">Linnemannia elongata AG-77</name>
    <dbReference type="NCBI Taxonomy" id="1314771"/>
    <lineage>
        <taxon>Eukaryota</taxon>
        <taxon>Fungi</taxon>
        <taxon>Fungi incertae sedis</taxon>
        <taxon>Mucoromycota</taxon>
        <taxon>Mortierellomycotina</taxon>
        <taxon>Mortierellomycetes</taxon>
        <taxon>Mortierellales</taxon>
        <taxon>Mortierellaceae</taxon>
        <taxon>Linnemannia</taxon>
    </lineage>
</organism>
<protein>
    <submittedName>
        <fullName evidence="3">Uncharacterized protein</fullName>
    </submittedName>
</protein>
<keyword evidence="2" id="KW-0732">Signal</keyword>
<evidence type="ECO:0000256" key="1">
    <source>
        <dbReference type="SAM" id="MobiDB-lite"/>
    </source>
</evidence>
<feature type="compositionally biased region" description="Pro residues" evidence="1">
    <location>
        <begin position="96"/>
        <end position="109"/>
    </location>
</feature>
<evidence type="ECO:0000313" key="4">
    <source>
        <dbReference type="Proteomes" id="UP000078512"/>
    </source>
</evidence>
<feature type="non-terminal residue" evidence="3">
    <location>
        <position position="244"/>
    </location>
</feature>
<sequence>MYISLKALTCSTLGTLLLLSLLSDTSVAHARSLSQRRNDISTSKLVAATDAIDRRGLLGEIIPISNNGDPSSPAPAPATPAPAPAPAPVPALANPPSTPAPSSPPPAPAPEKKVPEPATSSPQKAPGGPGLVEQLLGGASEPDPPKQESSTSSSSTSSTPPPATSADHKRKPTQAAGTTTGGIGSSRTDDDASSSSTMTTSGLNGNQDQDPATATGGVDKNAATTPKEGLSSGIIAMIIIVVLG</sequence>
<evidence type="ECO:0000256" key="2">
    <source>
        <dbReference type="SAM" id="SignalP"/>
    </source>
</evidence>
<feature type="signal peptide" evidence="2">
    <location>
        <begin position="1"/>
        <end position="30"/>
    </location>
</feature>
<reference evidence="3 4" key="1">
    <citation type="submission" date="2016-05" db="EMBL/GenBank/DDBJ databases">
        <title>Genome sequencing reveals origins of a unique bacterial endosymbiosis in the earliest lineages of terrestrial Fungi.</title>
        <authorList>
            <consortium name="DOE Joint Genome Institute"/>
            <person name="Uehling J."/>
            <person name="Gryganskyi A."/>
            <person name="Hameed K."/>
            <person name="Tschaplinski T."/>
            <person name="Misztal P."/>
            <person name="Wu S."/>
            <person name="Desiro A."/>
            <person name="Vande Pol N."/>
            <person name="Du Z.-Y."/>
            <person name="Zienkiewicz A."/>
            <person name="Zienkiewicz K."/>
            <person name="Morin E."/>
            <person name="Tisserant E."/>
            <person name="Splivallo R."/>
            <person name="Hainaut M."/>
            <person name="Henrissat B."/>
            <person name="Ohm R."/>
            <person name="Kuo A."/>
            <person name="Yan J."/>
            <person name="Lipzen A."/>
            <person name="Nolan M."/>
            <person name="Labutti K."/>
            <person name="Barry K."/>
            <person name="Goldstein A."/>
            <person name="Labbe J."/>
            <person name="Schadt C."/>
            <person name="Tuskan G."/>
            <person name="Grigoriev I."/>
            <person name="Martin F."/>
            <person name="Vilgalys R."/>
            <person name="Bonito G."/>
        </authorList>
    </citation>
    <scope>NUCLEOTIDE SEQUENCE [LARGE SCALE GENOMIC DNA]</scope>
    <source>
        <strain evidence="3 4">AG-77</strain>
    </source>
</reference>
<gene>
    <name evidence="3" type="ORF">K457DRAFT_15801</name>
</gene>
<evidence type="ECO:0000313" key="3">
    <source>
        <dbReference type="EMBL" id="OAQ33238.1"/>
    </source>
</evidence>
<feature type="compositionally biased region" description="Polar residues" evidence="1">
    <location>
        <begin position="202"/>
        <end position="212"/>
    </location>
</feature>
<dbReference type="AlphaFoldDB" id="A0A197K7U9"/>
<keyword evidence="4" id="KW-1185">Reference proteome</keyword>
<feature type="chain" id="PRO_5008276661" evidence="2">
    <location>
        <begin position="31"/>
        <end position="244"/>
    </location>
</feature>
<feature type="region of interest" description="Disordered" evidence="1">
    <location>
        <begin position="63"/>
        <end position="231"/>
    </location>
</feature>